<reference evidence="3 4" key="1">
    <citation type="submission" date="2019-08" db="EMBL/GenBank/DDBJ databases">
        <title>Bradymonadales sp. TMQ4.</title>
        <authorList>
            <person name="Liang Q."/>
        </authorList>
    </citation>
    <scope>NUCLEOTIDE SEQUENCE [LARGE SCALE GENOMIC DNA]</scope>
    <source>
        <strain evidence="3 4">TMQ4</strain>
    </source>
</reference>
<feature type="domain" description="Peptidase C-terminal archaeal/bacterial" evidence="2">
    <location>
        <begin position="10"/>
        <end position="76"/>
    </location>
</feature>
<dbReference type="Pfam" id="PF04151">
    <property type="entry name" value="PPC"/>
    <property type="match status" value="1"/>
</dbReference>
<dbReference type="Proteomes" id="UP000321412">
    <property type="component" value="Unassembled WGS sequence"/>
</dbReference>
<evidence type="ECO:0000313" key="4">
    <source>
        <dbReference type="Proteomes" id="UP000321412"/>
    </source>
</evidence>
<dbReference type="RefSeq" id="WP_146980871.1">
    <property type="nucleotide sequence ID" value="NZ_VOSM01000003.1"/>
</dbReference>
<keyword evidence="4" id="KW-1185">Reference proteome</keyword>
<dbReference type="OrthoDB" id="9860408at2"/>
<proteinExistence type="predicted"/>
<dbReference type="InterPro" id="IPR007280">
    <property type="entry name" value="Peptidase_C_arc/bac"/>
</dbReference>
<evidence type="ECO:0000256" key="1">
    <source>
        <dbReference type="SAM" id="MobiDB-lite"/>
    </source>
</evidence>
<dbReference type="AlphaFoldDB" id="A0A5C6X8P5"/>
<evidence type="ECO:0000259" key="2">
    <source>
        <dbReference type="Pfam" id="PF04151"/>
    </source>
</evidence>
<organism evidence="3 4">
    <name type="scientific">Lujinxingia vulgaris</name>
    <dbReference type="NCBI Taxonomy" id="2600176"/>
    <lineage>
        <taxon>Bacteria</taxon>
        <taxon>Deltaproteobacteria</taxon>
        <taxon>Bradymonadales</taxon>
        <taxon>Lujinxingiaceae</taxon>
        <taxon>Lujinxingia</taxon>
    </lineage>
</organism>
<gene>
    <name evidence="3" type="ORF">FRC98_08505</name>
</gene>
<protein>
    <recommendedName>
        <fullName evidence="2">Peptidase C-terminal archaeal/bacterial domain-containing protein</fullName>
    </recommendedName>
</protein>
<dbReference type="EMBL" id="VOSM01000003">
    <property type="protein sequence ID" value="TXD37718.1"/>
    <property type="molecule type" value="Genomic_DNA"/>
</dbReference>
<comment type="caution">
    <text evidence="3">The sequence shown here is derived from an EMBL/GenBank/DDBJ whole genome shotgun (WGS) entry which is preliminary data.</text>
</comment>
<name>A0A5C6X8P5_9DELT</name>
<evidence type="ECO:0000313" key="3">
    <source>
        <dbReference type="EMBL" id="TXD37718.1"/>
    </source>
</evidence>
<feature type="compositionally biased region" description="Basic and acidic residues" evidence="1">
    <location>
        <begin position="84"/>
        <end position="100"/>
    </location>
</feature>
<accession>A0A5C6X8P5</accession>
<sequence>MRLRGRPRGNAVFSIALAAGETLTATVSNVADATNDMALYLISDCGDERASCQAGSDLPGEGAESATFTATEAGAYLRPGDGFLDGRRQRSVRNHRDGELKVVPSPAA</sequence>
<feature type="region of interest" description="Disordered" evidence="1">
    <location>
        <begin position="79"/>
        <end position="108"/>
    </location>
</feature>